<name>A0A2B4RZY5_STYPI</name>
<dbReference type="AlphaFoldDB" id="A0A2B4RZY5"/>
<evidence type="ECO:0000313" key="1">
    <source>
        <dbReference type="EMBL" id="PFX22349.1"/>
    </source>
</evidence>
<organism evidence="1 2">
    <name type="scientific">Stylophora pistillata</name>
    <name type="common">Smooth cauliflower coral</name>
    <dbReference type="NCBI Taxonomy" id="50429"/>
    <lineage>
        <taxon>Eukaryota</taxon>
        <taxon>Metazoa</taxon>
        <taxon>Cnidaria</taxon>
        <taxon>Anthozoa</taxon>
        <taxon>Hexacorallia</taxon>
        <taxon>Scleractinia</taxon>
        <taxon>Astrocoeniina</taxon>
        <taxon>Pocilloporidae</taxon>
        <taxon>Stylophora</taxon>
    </lineage>
</organism>
<accession>A0A2B4RZY5</accession>
<evidence type="ECO:0000313" key="2">
    <source>
        <dbReference type="Proteomes" id="UP000225706"/>
    </source>
</evidence>
<protein>
    <submittedName>
        <fullName evidence="1">Uncharacterized protein</fullName>
    </submittedName>
</protein>
<comment type="caution">
    <text evidence="1">The sequence shown here is derived from an EMBL/GenBank/DDBJ whole genome shotgun (WGS) entry which is preliminary data.</text>
</comment>
<dbReference type="OrthoDB" id="5988045at2759"/>
<sequence length="517" mass="58459">MAMYKLVILEACRHHFEHLGGCSPEDSLCLLPSEGAHLFPGPFVQIQLAVALRTDNQELAQCRLKADGTGQFKVNGGQGVIEAEVKPTTCNALKETVAIDCCGNELPSCAGKFVFLLPASIPTAYHISIKFKSVAGELLHEIQLFILTHHQNTNLFDYMDGHSLSSVELPVPKKQLGGILGIPEGQKILSHFQELVENVAIECFRRDQRCLIEHIQASNQVEAKFQDLLLAVQLEECLMLYQIGDLERCKRIGEDVCIQANRNHSTNYNALAGRAKSVVSGAYKMEKDFVKAEELLYSSIELLREVVSSVDNSINCTGFFALLSEKAAAVGINKPEKKKLKKALKVVLRNRHQFERNQSRIARSPRRVLIRAVLFYLRSTKDKATDLQTHVSHKHLTRAEEFGEQFKREFLPNCPMRDRAGFFNAYGDLLTRKGKYEEATRLVSMALKMAEDLQLKIDIKGARARLQQLNRLLMERAETERRHRDSAERRTEEYHGFQEPGCEVLQALLMQLERAMN</sequence>
<reference evidence="2" key="1">
    <citation type="journal article" date="2017" name="bioRxiv">
        <title>Comparative analysis of the genomes of Stylophora pistillata and Acropora digitifera provides evidence for extensive differences between species of corals.</title>
        <authorList>
            <person name="Voolstra C.R."/>
            <person name="Li Y."/>
            <person name="Liew Y.J."/>
            <person name="Baumgarten S."/>
            <person name="Zoccola D."/>
            <person name="Flot J.-F."/>
            <person name="Tambutte S."/>
            <person name="Allemand D."/>
            <person name="Aranda M."/>
        </authorList>
    </citation>
    <scope>NUCLEOTIDE SEQUENCE [LARGE SCALE GENOMIC DNA]</scope>
</reference>
<dbReference type="Proteomes" id="UP000225706">
    <property type="component" value="Unassembled WGS sequence"/>
</dbReference>
<proteinExistence type="predicted"/>
<keyword evidence="2" id="KW-1185">Reference proteome</keyword>
<gene>
    <name evidence="1" type="ORF">AWC38_SpisGene13105</name>
</gene>
<dbReference type="EMBL" id="LSMT01000242">
    <property type="protein sequence ID" value="PFX22349.1"/>
    <property type="molecule type" value="Genomic_DNA"/>
</dbReference>